<gene>
    <name evidence="2" type="primary">Cnig_chr_II.g5118</name>
    <name evidence="2" type="ORF">B9Z55_005118</name>
</gene>
<accession>A0A2G5V081</accession>
<evidence type="ECO:0000313" key="3">
    <source>
        <dbReference type="Proteomes" id="UP000230233"/>
    </source>
</evidence>
<dbReference type="PANTHER" id="PTHR21447:SF13">
    <property type="entry name" value="RING-TYPE DOMAIN-CONTAINING PROTEIN"/>
    <property type="match status" value="1"/>
</dbReference>
<protein>
    <submittedName>
        <fullName evidence="2">Uncharacterized protein</fullName>
    </submittedName>
</protein>
<dbReference type="GO" id="GO:0045121">
    <property type="term" value="C:membrane raft"/>
    <property type="evidence" value="ECO:0007669"/>
    <property type="project" value="TreeGrafter"/>
</dbReference>
<evidence type="ECO:0000313" key="2">
    <source>
        <dbReference type="EMBL" id="PIC44916.1"/>
    </source>
</evidence>
<dbReference type="GO" id="GO:0045087">
    <property type="term" value="P:innate immune response"/>
    <property type="evidence" value="ECO:0007669"/>
    <property type="project" value="TreeGrafter"/>
</dbReference>
<feature type="coiled-coil region" evidence="1">
    <location>
        <begin position="257"/>
        <end position="291"/>
    </location>
</feature>
<keyword evidence="3" id="KW-1185">Reference proteome</keyword>
<keyword evidence="1" id="KW-0175">Coiled coil</keyword>
<dbReference type="Proteomes" id="UP000230233">
    <property type="component" value="Chromosome II"/>
</dbReference>
<sequence length="323" mass="37356">MKSEVSDALKATSTLRKILDDEDDHTTMNTMSLEEVLKNFDTKNVEFIRYPILRAKHRATPIPISTSDKPNGTCILAIDAFFQFFKELTLGLKFYQKGGSVDDVNRMISALKKTFKLNYTTPYFVPTPDEGIVKRVANFVNKDFGNVPAKELRDVKREGFTVRILKNELADLGLTTKFPEIQNYAEAVYFDVMERKKERYLRTCDLFDAVEHCQLNCTLERLPILKKFVHNQKGCHRVYGLECEYCDGGENPETQKLLVLKKELAELQKAHDKICKEYRQKSREIQELEKENEPVVKRMKLDDSYELSIDDEERNAPSTSNLS</sequence>
<dbReference type="PANTHER" id="PTHR21447">
    <property type="entry name" value="RING-TYPE DOMAIN-CONTAINING PROTEIN-RELATED"/>
    <property type="match status" value="1"/>
</dbReference>
<dbReference type="EMBL" id="PDUG01000002">
    <property type="protein sequence ID" value="PIC44916.1"/>
    <property type="molecule type" value="Genomic_DNA"/>
</dbReference>
<dbReference type="AlphaFoldDB" id="A0A2G5V081"/>
<proteinExistence type="predicted"/>
<evidence type="ECO:0000256" key="1">
    <source>
        <dbReference type="SAM" id="Coils"/>
    </source>
</evidence>
<dbReference type="OrthoDB" id="5875304at2759"/>
<reference evidence="3" key="1">
    <citation type="submission" date="2017-10" db="EMBL/GenBank/DDBJ databases">
        <title>Rapid genome shrinkage in a self-fertile nematode reveals novel sperm competition proteins.</title>
        <authorList>
            <person name="Yin D."/>
            <person name="Schwarz E.M."/>
            <person name="Thomas C.G."/>
            <person name="Felde R.L."/>
            <person name="Korf I.F."/>
            <person name="Cutter A.D."/>
            <person name="Schartner C.M."/>
            <person name="Ralston E.J."/>
            <person name="Meyer B.J."/>
            <person name="Haag E.S."/>
        </authorList>
    </citation>
    <scope>NUCLEOTIDE SEQUENCE [LARGE SCALE GENOMIC DNA]</scope>
    <source>
        <strain evidence="3">JU1422</strain>
    </source>
</reference>
<comment type="caution">
    <text evidence="2">The sequence shown here is derived from an EMBL/GenBank/DDBJ whole genome shotgun (WGS) entry which is preliminary data.</text>
</comment>
<name>A0A2G5V081_9PELO</name>
<organism evidence="2 3">
    <name type="scientific">Caenorhabditis nigoni</name>
    <dbReference type="NCBI Taxonomy" id="1611254"/>
    <lineage>
        <taxon>Eukaryota</taxon>
        <taxon>Metazoa</taxon>
        <taxon>Ecdysozoa</taxon>
        <taxon>Nematoda</taxon>
        <taxon>Chromadorea</taxon>
        <taxon>Rhabditida</taxon>
        <taxon>Rhabditina</taxon>
        <taxon>Rhabditomorpha</taxon>
        <taxon>Rhabditoidea</taxon>
        <taxon>Rhabditidae</taxon>
        <taxon>Peloderinae</taxon>
        <taxon>Caenorhabditis</taxon>
    </lineage>
</organism>